<dbReference type="EMBL" id="GBRH01170550">
    <property type="protein sequence ID" value="JAE27346.1"/>
    <property type="molecule type" value="Transcribed_RNA"/>
</dbReference>
<protein>
    <submittedName>
        <fullName evidence="2">Uncharacterized protein</fullName>
    </submittedName>
</protein>
<accession>A0A0A9GXM7</accession>
<evidence type="ECO:0000256" key="1">
    <source>
        <dbReference type="SAM" id="MobiDB-lite"/>
    </source>
</evidence>
<name>A0A0A9GXM7_ARUDO</name>
<dbReference type="AlphaFoldDB" id="A0A0A9GXM7"/>
<proteinExistence type="predicted"/>
<feature type="region of interest" description="Disordered" evidence="1">
    <location>
        <begin position="1"/>
        <end position="26"/>
    </location>
</feature>
<sequence>MNSGHIKDRSPAIAPSASPPAMPNTAAMIHTRAKVAAPPLPEVATSRMISASELKKNSVPHDT</sequence>
<reference evidence="2" key="1">
    <citation type="submission" date="2014-09" db="EMBL/GenBank/DDBJ databases">
        <authorList>
            <person name="Magalhaes I.L.F."/>
            <person name="Oliveira U."/>
            <person name="Santos F.R."/>
            <person name="Vidigal T.H.D.A."/>
            <person name="Brescovit A.D."/>
            <person name="Santos A.J."/>
        </authorList>
    </citation>
    <scope>NUCLEOTIDE SEQUENCE</scope>
    <source>
        <tissue evidence="2">Shoot tissue taken approximately 20 cm above the soil surface</tissue>
    </source>
</reference>
<feature type="compositionally biased region" description="Basic and acidic residues" evidence="1">
    <location>
        <begin position="1"/>
        <end position="10"/>
    </location>
</feature>
<organism evidence="2">
    <name type="scientific">Arundo donax</name>
    <name type="common">Giant reed</name>
    <name type="synonym">Donax arundinaceus</name>
    <dbReference type="NCBI Taxonomy" id="35708"/>
    <lineage>
        <taxon>Eukaryota</taxon>
        <taxon>Viridiplantae</taxon>
        <taxon>Streptophyta</taxon>
        <taxon>Embryophyta</taxon>
        <taxon>Tracheophyta</taxon>
        <taxon>Spermatophyta</taxon>
        <taxon>Magnoliopsida</taxon>
        <taxon>Liliopsida</taxon>
        <taxon>Poales</taxon>
        <taxon>Poaceae</taxon>
        <taxon>PACMAD clade</taxon>
        <taxon>Arundinoideae</taxon>
        <taxon>Arundineae</taxon>
        <taxon>Arundo</taxon>
    </lineage>
</organism>
<reference evidence="2" key="2">
    <citation type="journal article" date="2015" name="Data Brief">
        <title>Shoot transcriptome of the giant reed, Arundo donax.</title>
        <authorList>
            <person name="Barrero R.A."/>
            <person name="Guerrero F.D."/>
            <person name="Moolhuijzen P."/>
            <person name="Goolsby J.A."/>
            <person name="Tidwell J."/>
            <person name="Bellgard S.E."/>
            <person name="Bellgard M.I."/>
        </authorList>
    </citation>
    <scope>NUCLEOTIDE SEQUENCE</scope>
    <source>
        <tissue evidence="2">Shoot tissue taken approximately 20 cm above the soil surface</tissue>
    </source>
</reference>
<evidence type="ECO:0000313" key="2">
    <source>
        <dbReference type="EMBL" id="JAE27346.1"/>
    </source>
</evidence>